<accession>G7UT30</accession>
<dbReference type="OrthoDB" id="9791543at2"/>
<dbReference type="Gene3D" id="3.40.50.300">
    <property type="entry name" value="P-loop containing nucleotide triphosphate hydrolases"/>
    <property type="match status" value="1"/>
</dbReference>
<protein>
    <recommendedName>
        <fullName evidence="3">UDP-N-acetylglucosamine kinase</fullName>
    </recommendedName>
</protein>
<dbReference type="Proteomes" id="UP000005870">
    <property type="component" value="Chromosome"/>
</dbReference>
<dbReference type="eggNOG" id="COG4185">
    <property type="taxonomic scope" value="Bacteria"/>
</dbReference>
<dbReference type="HOGENOM" id="CLU_094497_2_1_6"/>
<dbReference type="InterPro" id="IPR027417">
    <property type="entry name" value="P-loop_NTPase"/>
</dbReference>
<gene>
    <name evidence="1" type="ordered locus">DSC_07220</name>
</gene>
<sequence>MSKKILILDGPNGAGKTTFARSFLPEEAQCPRFINADLIAAGLSPFAPDAAAVEAARLMLEEINACVARGESFAFETTLSGVGYRWHIRRWRGLGYHVSLFFLRLPDAGTAIARVAMRVRQGGHDIPDDVIRRRFDAGLRNLDAIYKEEVDTWALYDNAGEEPALLDWSQK</sequence>
<keyword evidence="2" id="KW-1185">Reference proteome</keyword>
<proteinExistence type="predicted"/>
<dbReference type="Pfam" id="PF13671">
    <property type="entry name" value="AAA_33"/>
    <property type="match status" value="1"/>
</dbReference>
<name>G7UT30_PSEUP</name>
<dbReference type="PANTHER" id="PTHR39206:SF1">
    <property type="entry name" value="SLL8004 PROTEIN"/>
    <property type="match status" value="1"/>
</dbReference>
<evidence type="ECO:0008006" key="3">
    <source>
        <dbReference type="Google" id="ProtNLM"/>
    </source>
</evidence>
<evidence type="ECO:0000313" key="2">
    <source>
        <dbReference type="Proteomes" id="UP000005870"/>
    </source>
</evidence>
<dbReference type="STRING" id="1045855.DSC_07220"/>
<reference evidence="1 2" key="1">
    <citation type="journal article" date="2012" name="J. Bacteriol.">
        <title>Complete Genome Sequence of the BTEX-Degrading Bacterium Pseudoxanthomonas spadix BD-a59.</title>
        <authorList>
            <person name="Lee S.H."/>
            <person name="Jin H.M."/>
            <person name="Lee H.J."/>
            <person name="Kim J.M."/>
            <person name="Jeon C.O."/>
        </authorList>
    </citation>
    <scope>NUCLEOTIDE SEQUENCE [LARGE SCALE GENOMIC DNA]</scope>
    <source>
        <strain evidence="1 2">BD-a59</strain>
    </source>
</reference>
<dbReference type="PANTHER" id="PTHR39206">
    <property type="entry name" value="SLL8004 PROTEIN"/>
    <property type="match status" value="1"/>
</dbReference>
<dbReference type="SUPFAM" id="SSF52540">
    <property type="entry name" value="P-loop containing nucleoside triphosphate hydrolases"/>
    <property type="match status" value="1"/>
</dbReference>
<dbReference type="RefSeq" id="WP_014160271.1">
    <property type="nucleotide sequence ID" value="NC_016147.2"/>
</dbReference>
<dbReference type="AlphaFoldDB" id="G7UT30"/>
<evidence type="ECO:0000313" key="1">
    <source>
        <dbReference type="EMBL" id="AER56095.1"/>
    </source>
</evidence>
<dbReference type="KEGG" id="psd:DSC_07220"/>
<dbReference type="EMBL" id="CP003093">
    <property type="protein sequence ID" value="AER56095.1"/>
    <property type="molecule type" value="Genomic_DNA"/>
</dbReference>
<organism evidence="1 2">
    <name type="scientific">Pseudoxanthomonas spadix (strain BD-a59)</name>
    <dbReference type="NCBI Taxonomy" id="1045855"/>
    <lineage>
        <taxon>Bacteria</taxon>
        <taxon>Pseudomonadati</taxon>
        <taxon>Pseudomonadota</taxon>
        <taxon>Gammaproteobacteria</taxon>
        <taxon>Lysobacterales</taxon>
        <taxon>Lysobacteraceae</taxon>
        <taxon>Pseudoxanthomonas</taxon>
    </lineage>
</organism>